<proteinExistence type="predicted"/>
<keyword evidence="1" id="KW-0472">Membrane</keyword>
<accession>A0A645DRU8</accession>
<keyword evidence="1" id="KW-0812">Transmembrane</keyword>
<gene>
    <name evidence="2" type="ORF">SDC9_139191</name>
</gene>
<feature type="transmembrane region" description="Helical" evidence="1">
    <location>
        <begin position="152"/>
        <end position="170"/>
    </location>
</feature>
<evidence type="ECO:0000313" key="2">
    <source>
        <dbReference type="EMBL" id="MPM92057.1"/>
    </source>
</evidence>
<comment type="caution">
    <text evidence="2">The sequence shown here is derived from an EMBL/GenBank/DDBJ whole genome shotgun (WGS) entry which is preliminary data.</text>
</comment>
<dbReference type="EMBL" id="VSSQ01039038">
    <property type="protein sequence ID" value="MPM92057.1"/>
    <property type="molecule type" value="Genomic_DNA"/>
</dbReference>
<protein>
    <submittedName>
        <fullName evidence="2">Uncharacterized protein</fullName>
    </submittedName>
</protein>
<reference evidence="2" key="1">
    <citation type="submission" date="2019-08" db="EMBL/GenBank/DDBJ databases">
        <authorList>
            <person name="Kucharzyk K."/>
            <person name="Murdoch R.W."/>
            <person name="Higgins S."/>
            <person name="Loffler F."/>
        </authorList>
    </citation>
    <scope>NUCLEOTIDE SEQUENCE</scope>
</reference>
<dbReference type="AlphaFoldDB" id="A0A645DRU8"/>
<keyword evidence="1" id="KW-1133">Transmembrane helix</keyword>
<evidence type="ECO:0000256" key="1">
    <source>
        <dbReference type="SAM" id="Phobius"/>
    </source>
</evidence>
<feature type="transmembrane region" description="Helical" evidence="1">
    <location>
        <begin position="109"/>
        <end position="132"/>
    </location>
</feature>
<sequence length="196" mass="21462">MVATNLGSSTSIFSFFIFNISSALRISLKYMIMLKNISIGAMSGSIKRQGIISSAIIPDFNIADEINSSGVRFIPAAFNVFFILLFLYSSIGIYLASFTAHPIRSTSTVFAFSFPCLPADNIAFCVAMLGNFSKSAKIRNKPMASSMPKTKIKIVIFGYLLYSIGWVNLITKAVDIKIAIAQIERIICPKAECIKV</sequence>
<feature type="transmembrane region" description="Helical" evidence="1">
    <location>
        <begin position="76"/>
        <end position="97"/>
    </location>
</feature>
<name>A0A645DRU8_9ZZZZ</name>
<organism evidence="2">
    <name type="scientific">bioreactor metagenome</name>
    <dbReference type="NCBI Taxonomy" id="1076179"/>
    <lineage>
        <taxon>unclassified sequences</taxon>
        <taxon>metagenomes</taxon>
        <taxon>ecological metagenomes</taxon>
    </lineage>
</organism>
<feature type="transmembrane region" description="Helical" evidence="1">
    <location>
        <begin position="12"/>
        <end position="32"/>
    </location>
</feature>